<protein>
    <submittedName>
        <fullName evidence="2">Uncharacterized protein</fullName>
    </submittedName>
</protein>
<dbReference type="EMBL" id="JARQWQ010000012">
    <property type="protein sequence ID" value="KAK2568395.1"/>
    <property type="molecule type" value="Genomic_DNA"/>
</dbReference>
<feature type="signal peptide" evidence="1">
    <location>
        <begin position="1"/>
        <end position="19"/>
    </location>
</feature>
<reference evidence="2" key="1">
    <citation type="journal article" date="2023" name="G3 (Bethesda)">
        <title>Whole genome assembly and annotation of the endangered Caribbean coral Acropora cervicornis.</title>
        <authorList>
            <person name="Selwyn J.D."/>
            <person name="Vollmer S.V."/>
        </authorList>
    </citation>
    <scope>NUCLEOTIDE SEQUENCE</scope>
    <source>
        <strain evidence="2">K2</strain>
    </source>
</reference>
<organism evidence="2 3">
    <name type="scientific">Acropora cervicornis</name>
    <name type="common">Staghorn coral</name>
    <dbReference type="NCBI Taxonomy" id="6130"/>
    <lineage>
        <taxon>Eukaryota</taxon>
        <taxon>Metazoa</taxon>
        <taxon>Cnidaria</taxon>
        <taxon>Anthozoa</taxon>
        <taxon>Hexacorallia</taxon>
        <taxon>Scleractinia</taxon>
        <taxon>Astrocoeniina</taxon>
        <taxon>Acroporidae</taxon>
        <taxon>Acropora</taxon>
    </lineage>
</organism>
<reference evidence="2" key="2">
    <citation type="journal article" date="2023" name="Science">
        <title>Genomic signatures of disease resistance in endangered staghorn corals.</title>
        <authorList>
            <person name="Vollmer S.V."/>
            <person name="Selwyn J.D."/>
            <person name="Despard B.A."/>
            <person name="Roesel C.L."/>
        </authorList>
    </citation>
    <scope>NUCLEOTIDE SEQUENCE</scope>
    <source>
        <strain evidence="2">K2</strain>
    </source>
</reference>
<feature type="chain" id="PRO_5041954679" evidence="1">
    <location>
        <begin position="20"/>
        <end position="252"/>
    </location>
</feature>
<accession>A0AAD9QVY2</accession>
<comment type="caution">
    <text evidence="2">The sequence shown here is derived from an EMBL/GenBank/DDBJ whole genome shotgun (WGS) entry which is preliminary data.</text>
</comment>
<evidence type="ECO:0000313" key="2">
    <source>
        <dbReference type="EMBL" id="KAK2568395.1"/>
    </source>
</evidence>
<sequence length="252" mass="28282">MFVLVLLICFSCTYHCTDAFCERLYKNPFWSPKTAKQRASEADIVIYGNVSESPCVKPIFRYQPVGTVSPPSNSTNLTSSFQPTTTPSVNNNTELRNNTNVCLSRRLYNVTLTVLCVIKGGTVPREVHLTNLGFGPEMCTYFTYNYMETIQSFHVYRGLTYVIFLGRDKGRSDREGFWPHNVNLQFAAMEITDEKFLKPIFEVAGGHAHSPPGMLANETLSICTPYIASAGTNHMKVLSLLFLLFLSGQTLM</sequence>
<evidence type="ECO:0000313" key="3">
    <source>
        <dbReference type="Proteomes" id="UP001249851"/>
    </source>
</evidence>
<keyword evidence="3" id="KW-1185">Reference proteome</keyword>
<gene>
    <name evidence="2" type="ORF">P5673_007425</name>
</gene>
<dbReference type="AlphaFoldDB" id="A0AAD9QVY2"/>
<proteinExistence type="predicted"/>
<keyword evidence="1" id="KW-0732">Signal</keyword>
<name>A0AAD9QVY2_ACRCE</name>
<evidence type="ECO:0000256" key="1">
    <source>
        <dbReference type="SAM" id="SignalP"/>
    </source>
</evidence>
<dbReference type="Proteomes" id="UP001249851">
    <property type="component" value="Unassembled WGS sequence"/>
</dbReference>